<dbReference type="EMBL" id="JABFNT010000045">
    <property type="protein sequence ID" value="NOJ79793.1"/>
    <property type="molecule type" value="Genomic_DNA"/>
</dbReference>
<comment type="caution">
    <text evidence="1">The sequence shown here is derived from an EMBL/GenBank/DDBJ whole genome shotgun (WGS) entry which is preliminary data.</text>
</comment>
<proteinExistence type="predicted"/>
<evidence type="ECO:0000313" key="1">
    <source>
        <dbReference type="EMBL" id="NOJ79793.1"/>
    </source>
</evidence>
<sequence>MATPQDLLGAMAALGGGSGAAHGKVGRNEPCPCGSGRKFKRCHGSGG</sequence>
<name>A0A7Y4II98_MYXXA</name>
<dbReference type="PANTHER" id="PTHR33747:SF1">
    <property type="entry name" value="ADENYLATE CYCLASE-ASSOCIATED CAP C-TERMINAL DOMAIN-CONTAINING PROTEIN"/>
    <property type="match status" value="1"/>
</dbReference>
<dbReference type="Pfam" id="PF02810">
    <property type="entry name" value="SEC-C"/>
    <property type="match status" value="1"/>
</dbReference>
<evidence type="ECO:0000313" key="2">
    <source>
        <dbReference type="Proteomes" id="UP000533080"/>
    </source>
</evidence>
<evidence type="ECO:0008006" key="3">
    <source>
        <dbReference type="Google" id="ProtNLM"/>
    </source>
</evidence>
<gene>
    <name evidence="1" type="ORF">HNV28_15830</name>
</gene>
<organism evidence="1 2">
    <name type="scientific">Myxococcus xanthus</name>
    <dbReference type="NCBI Taxonomy" id="34"/>
    <lineage>
        <taxon>Bacteria</taxon>
        <taxon>Pseudomonadati</taxon>
        <taxon>Myxococcota</taxon>
        <taxon>Myxococcia</taxon>
        <taxon>Myxococcales</taxon>
        <taxon>Cystobacterineae</taxon>
        <taxon>Myxococcaceae</taxon>
        <taxon>Myxococcus</taxon>
    </lineage>
</organism>
<dbReference type="PANTHER" id="PTHR33747">
    <property type="entry name" value="UPF0225 PROTEIN SCO1677"/>
    <property type="match status" value="1"/>
</dbReference>
<accession>A0A7Y4II98</accession>
<dbReference type="Gene3D" id="3.10.450.50">
    <property type="match status" value="1"/>
</dbReference>
<reference evidence="1 2" key="1">
    <citation type="submission" date="2020-05" db="EMBL/GenBank/DDBJ databases">
        <authorList>
            <person name="Whitworth D."/>
        </authorList>
    </citation>
    <scope>NUCLEOTIDE SEQUENCE [LARGE SCALE GENOMIC DNA]</scope>
    <source>
        <strain evidence="1 2">AM005</strain>
    </source>
</reference>
<protein>
    <recommendedName>
        <fullName evidence="3">Zinc chelation protein SecC</fullName>
    </recommendedName>
</protein>
<dbReference type="SUPFAM" id="SSF103642">
    <property type="entry name" value="Sec-C motif"/>
    <property type="match status" value="1"/>
</dbReference>
<dbReference type="AlphaFoldDB" id="A0A7Y4II98"/>
<dbReference type="InterPro" id="IPR004027">
    <property type="entry name" value="SEC_C_motif"/>
</dbReference>
<dbReference type="Proteomes" id="UP000533080">
    <property type="component" value="Unassembled WGS sequence"/>
</dbReference>